<dbReference type="InterPro" id="IPR015943">
    <property type="entry name" value="WD40/YVTN_repeat-like_dom_sf"/>
</dbReference>
<feature type="repeat" description="WD" evidence="3">
    <location>
        <begin position="868"/>
        <end position="909"/>
    </location>
</feature>
<dbReference type="Pfam" id="PF00400">
    <property type="entry name" value="WD40"/>
    <property type="match status" value="2"/>
</dbReference>
<evidence type="ECO:0000256" key="3">
    <source>
        <dbReference type="PROSITE-ProRule" id="PRU00221"/>
    </source>
</evidence>
<dbReference type="InterPro" id="IPR051350">
    <property type="entry name" value="WD_repeat-ST_regulator"/>
</dbReference>
<dbReference type="InterPro" id="IPR001680">
    <property type="entry name" value="WD40_rpt"/>
</dbReference>
<dbReference type="InterPro" id="IPR013783">
    <property type="entry name" value="Ig-like_fold"/>
</dbReference>
<comment type="caution">
    <text evidence="6">The sequence shown here is derived from an EMBL/GenBank/DDBJ whole genome shotgun (WGS) entry which is preliminary data.</text>
</comment>
<dbReference type="SMART" id="SM00320">
    <property type="entry name" value="WD40"/>
    <property type="match status" value="5"/>
</dbReference>
<keyword evidence="7" id="KW-1185">Reference proteome</keyword>
<keyword evidence="2" id="KW-0677">Repeat</keyword>
<keyword evidence="5" id="KW-1133">Transmembrane helix</keyword>
<keyword evidence="5" id="KW-0812">Transmembrane</keyword>
<evidence type="ECO:0000313" key="6">
    <source>
        <dbReference type="EMBL" id="KAG7303020.1"/>
    </source>
</evidence>
<dbReference type="Gene3D" id="2.130.10.10">
    <property type="entry name" value="YVTN repeat-like/Quinoprotein amine dehydrogenase"/>
    <property type="match status" value="2"/>
</dbReference>
<feature type="repeat" description="WD" evidence="3">
    <location>
        <begin position="1098"/>
        <end position="1132"/>
    </location>
</feature>
<accession>A0ABQ7QD88</accession>
<dbReference type="Proteomes" id="UP000823941">
    <property type="component" value="Chromosome 17"/>
</dbReference>
<feature type="region of interest" description="Disordered" evidence="4">
    <location>
        <begin position="634"/>
        <end position="659"/>
    </location>
</feature>
<dbReference type="EMBL" id="JAHIBW010000017">
    <property type="protein sequence ID" value="KAG7303020.1"/>
    <property type="molecule type" value="Genomic_DNA"/>
</dbReference>
<organism evidence="6 7">
    <name type="scientific">Plutella xylostella</name>
    <name type="common">Diamondback moth</name>
    <name type="synonym">Plutella maculipennis</name>
    <dbReference type="NCBI Taxonomy" id="51655"/>
    <lineage>
        <taxon>Eukaryota</taxon>
        <taxon>Metazoa</taxon>
        <taxon>Ecdysozoa</taxon>
        <taxon>Arthropoda</taxon>
        <taxon>Hexapoda</taxon>
        <taxon>Insecta</taxon>
        <taxon>Pterygota</taxon>
        <taxon>Neoptera</taxon>
        <taxon>Endopterygota</taxon>
        <taxon>Lepidoptera</taxon>
        <taxon>Glossata</taxon>
        <taxon>Ditrysia</taxon>
        <taxon>Yponomeutoidea</taxon>
        <taxon>Plutellidae</taxon>
        <taxon>Plutella</taxon>
    </lineage>
</organism>
<dbReference type="InterPro" id="IPR036322">
    <property type="entry name" value="WD40_repeat_dom_sf"/>
</dbReference>
<evidence type="ECO:0000256" key="4">
    <source>
        <dbReference type="SAM" id="MobiDB-lite"/>
    </source>
</evidence>
<keyword evidence="1 3" id="KW-0853">WD repeat</keyword>
<dbReference type="Gene3D" id="2.60.40.10">
    <property type="entry name" value="Immunoglobulins"/>
    <property type="match status" value="1"/>
</dbReference>
<dbReference type="PROSITE" id="PS50294">
    <property type="entry name" value="WD_REPEATS_REGION"/>
    <property type="match status" value="2"/>
</dbReference>
<dbReference type="PANTHER" id="PTHR22838:SF4">
    <property type="entry name" value="WD REPEAT-CONTAINING PROTEIN 13"/>
    <property type="match status" value="1"/>
</dbReference>
<feature type="compositionally biased region" description="Polar residues" evidence="4">
    <location>
        <begin position="646"/>
        <end position="659"/>
    </location>
</feature>
<sequence>MEFYTSVRRTKYKWTLLWSTILYQVLIINVVTSTILLEKQHYVRYGEALNITCSTNNPLSSAENLTFSVNNITKPSVIVNRTTIQLYEDKPRKQNTKYYCTDAADNQKGVCEVLVDAAPRARAFHCESRDRRDLACRWSAPPGPSRLRTRTRLTFLGPYGDDLKECQITTLENGLQSCLWNRTTRPAYRPDYKKYTFKLTCWNEFDSSTQLFPVEHCAVVRPAPPLRLAATARAHEATLQWGVSKNLLNFCDVYHNMEYQYQLGDTTVKETLNTSMLKTHSSTNEYSYDLNLPYAHMMYEVRIAIQTTKNRESNETELWSDYSDIKFWSESERPHRPPEVPAGAFYVAAAYPARRHLQVYWGQLQPQEQCGDQFVYRVQAPGARSPADLAVTRLPLDLPYAPNTPIDILVTSENSVGSSNDSSRLYIAAQSSLLDGPYSFTKNSYPNGTHELLWDFDQPSESVDNYTLFWCIDNQTHVCLDQVYFVTVNSSVRSYSLRLPSERRFQFALSANRGPRSSGMVWTTCDLSKHDLRIIPNVTVLNFGRTQYTVEFTWKLQCLLKDIVQYKVTFCEVNDKTDSYYATNIRASHVHPDVATDVKSDTVKSSDDSVQFSSDDEVVDSSYLIDASQPTVECAKSPDREEDVSSLPSTPYVKSSSDSNPAYVVARPCVRSSIGYVPHLAYNQCKTNTNVGKTFCDDIQEKVSYDIFPDAIKGIGDESASPLLPGKTEADDDRDAYVKASPAMRPSNGYDIDTIKKYLYVRSQLLQRRYGVQDNISLCSSSSRPRSTSKASLATEDFPVNTKKKNDMTISENYAFTGVHHIFDQHVEQVSVVKFANNDKSKLACASHDGSISVCDVTATPPAVTAVLRGHTKPVTDVDWSAMNELLVSCGLDGALCLWAAPAARRLRRVPDPRGRALHAIAFQPSNNNMVIAGNDRGMVQVVNISTGIYPRGNSVLGGIVTSIACESSGRMFWAANDKGLIVSYVVSGAGALSKLRRLALRGAVSCISWSPWLARHPALLVNANDNSLYLFRIADRDGSLVLKKRFDIHHSTHSIRSTFCPIMSFRRGVCVVSGSEDSCVYFLDIEGHAEQPVVNKLQGHAAPVLGVSFSYDESLLATSDVTGLVIIWRRG</sequence>
<reference evidence="6 7" key="1">
    <citation type="submission" date="2021-06" db="EMBL/GenBank/DDBJ databases">
        <title>A haploid diamondback moth (Plutella xylostella L.) genome assembly resolves 31 chromosomes and identifies a diamide resistance mutation.</title>
        <authorList>
            <person name="Ward C.M."/>
            <person name="Perry K.D."/>
            <person name="Baker G."/>
            <person name="Powis K."/>
            <person name="Heckel D.G."/>
            <person name="Baxter S.W."/>
        </authorList>
    </citation>
    <scope>NUCLEOTIDE SEQUENCE [LARGE SCALE GENOMIC DNA]</scope>
    <source>
        <strain evidence="6 7">LV</strain>
        <tissue evidence="6">Single pupa</tissue>
    </source>
</reference>
<evidence type="ECO:0000256" key="1">
    <source>
        <dbReference type="ARBA" id="ARBA00022574"/>
    </source>
</evidence>
<gene>
    <name evidence="6" type="ORF">JYU34_013028</name>
</gene>
<feature type="transmembrane region" description="Helical" evidence="5">
    <location>
        <begin position="12"/>
        <end position="37"/>
    </location>
</feature>
<protein>
    <submittedName>
        <fullName evidence="6">Uncharacterized protein</fullName>
    </submittedName>
</protein>
<dbReference type="PROSITE" id="PS50082">
    <property type="entry name" value="WD_REPEATS_2"/>
    <property type="match status" value="2"/>
</dbReference>
<dbReference type="PANTHER" id="PTHR22838">
    <property type="entry name" value="WD REPEAT PROTEIN 26-RELATED"/>
    <property type="match status" value="1"/>
</dbReference>
<evidence type="ECO:0000256" key="5">
    <source>
        <dbReference type="SAM" id="Phobius"/>
    </source>
</evidence>
<evidence type="ECO:0000313" key="7">
    <source>
        <dbReference type="Proteomes" id="UP000823941"/>
    </source>
</evidence>
<evidence type="ECO:0000256" key="2">
    <source>
        <dbReference type="ARBA" id="ARBA00022737"/>
    </source>
</evidence>
<name>A0ABQ7QD88_PLUXY</name>
<dbReference type="SUPFAM" id="SSF50978">
    <property type="entry name" value="WD40 repeat-like"/>
    <property type="match status" value="1"/>
</dbReference>
<proteinExistence type="predicted"/>
<keyword evidence="5" id="KW-0472">Membrane</keyword>